<feature type="region of interest" description="Disordered" evidence="1">
    <location>
        <begin position="160"/>
        <end position="182"/>
    </location>
</feature>
<dbReference type="OrthoDB" id="9809746at2"/>
<dbReference type="PANTHER" id="PTHR43640:SF1">
    <property type="entry name" value="THIOREDOXIN-DEPENDENT PEROXIREDOXIN"/>
    <property type="match status" value="1"/>
</dbReference>
<dbReference type="Pfam" id="PF00578">
    <property type="entry name" value="AhpC-TSA"/>
    <property type="match status" value="1"/>
</dbReference>
<evidence type="ECO:0000259" key="2">
    <source>
        <dbReference type="PROSITE" id="PS51352"/>
    </source>
</evidence>
<organism evidence="3 4">
    <name type="scientific">Onishia taeanensis</name>
    <dbReference type="NCBI Taxonomy" id="284577"/>
    <lineage>
        <taxon>Bacteria</taxon>
        <taxon>Pseudomonadati</taxon>
        <taxon>Pseudomonadota</taxon>
        <taxon>Gammaproteobacteria</taxon>
        <taxon>Oceanospirillales</taxon>
        <taxon>Halomonadaceae</taxon>
        <taxon>Onishia</taxon>
    </lineage>
</organism>
<dbReference type="RefSeq" id="WP_092528801.1">
    <property type="nucleotide sequence ID" value="NZ_FNCI01000020.1"/>
</dbReference>
<feature type="compositionally biased region" description="Polar residues" evidence="1">
    <location>
        <begin position="172"/>
        <end position="182"/>
    </location>
</feature>
<evidence type="ECO:0000313" key="4">
    <source>
        <dbReference type="Proteomes" id="UP000198641"/>
    </source>
</evidence>
<dbReference type="InterPro" id="IPR047262">
    <property type="entry name" value="PRX-like1"/>
</dbReference>
<name>A0A1G7V9J2_9GAMM</name>
<dbReference type="EMBL" id="FNCI01000020">
    <property type="protein sequence ID" value="SDG56545.1"/>
    <property type="molecule type" value="Genomic_DNA"/>
</dbReference>
<dbReference type="InterPro" id="IPR036249">
    <property type="entry name" value="Thioredoxin-like_sf"/>
</dbReference>
<dbReference type="Gene3D" id="3.40.30.10">
    <property type="entry name" value="Glutaredoxin"/>
    <property type="match status" value="1"/>
</dbReference>
<dbReference type="CDD" id="cd02969">
    <property type="entry name" value="PRX_like1"/>
    <property type="match status" value="1"/>
</dbReference>
<dbReference type="STRING" id="284577.SAMN05216571_12029"/>
<feature type="domain" description="Thioredoxin" evidence="2">
    <location>
        <begin position="9"/>
        <end position="163"/>
    </location>
</feature>
<sequence>MSLTSSKMIRLGRPMPVFDLEDAHGKSTSSKQFIDSPLLVAFICNHCPFVKHIAYGLADFAQEYRGHGLQVVAINSNDFTKHPADSPEQMIEEKRRRGYTFPYLVDKTQRVASDFDAACTPDFFLFDHHHRLAYHGQFDASRPSKDLPVTGKDLRAAADSVLAGTTPDPDQMPSTGCSIKWK</sequence>
<dbReference type="AlphaFoldDB" id="A0A1G7V9J2"/>
<gene>
    <name evidence="3" type="ORF">SAMN05216571_12029</name>
</gene>
<dbReference type="InterPro" id="IPR000866">
    <property type="entry name" value="AhpC/TSA"/>
</dbReference>
<dbReference type="SUPFAM" id="SSF52833">
    <property type="entry name" value="Thioredoxin-like"/>
    <property type="match status" value="1"/>
</dbReference>
<protein>
    <submittedName>
        <fullName evidence="3">Thiol-disulfide isomerase or thioredoxin</fullName>
    </submittedName>
</protein>
<evidence type="ECO:0000256" key="1">
    <source>
        <dbReference type="SAM" id="MobiDB-lite"/>
    </source>
</evidence>
<dbReference type="InterPro" id="IPR013766">
    <property type="entry name" value="Thioredoxin_domain"/>
</dbReference>
<proteinExistence type="predicted"/>
<keyword evidence="4" id="KW-1185">Reference proteome</keyword>
<dbReference type="GO" id="GO:0016209">
    <property type="term" value="F:antioxidant activity"/>
    <property type="evidence" value="ECO:0007669"/>
    <property type="project" value="InterPro"/>
</dbReference>
<keyword evidence="3" id="KW-0413">Isomerase</keyword>
<dbReference type="PANTHER" id="PTHR43640">
    <property type="entry name" value="OS07G0260300 PROTEIN"/>
    <property type="match status" value="1"/>
</dbReference>
<evidence type="ECO:0000313" key="3">
    <source>
        <dbReference type="EMBL" id="SDG56545.1"/>
    </source>
</evidence>
<dbReference type="GO" id="GO:0016491">
    <property type="term" value="F:oxidoreductase activity"/>
    <property type="evidence" value="ECO:0007669"/>
    <property type="project" value="InterPro"/>
</dbReference>
<dbReference type="GO" id="GO:0016853">
    <property type="term" value="F:isomerase activity"/>
    <property type="evidence" value="ECO:0007669"/>
    <property type="project" value="UniProtKB-KW"/>
</dbReference>
<accession>A0A1G7V9J2</accession>
<reference evidence="3 4" key="1">
    <citation type="submission" date="2016-10" db="EMBL/GenBank/DDBJ databases">
        <authorList>
            <person name="de Groot N.N."/>
        </authorList>
    </citation>
    <scope>NUCLEOTIDE SEQUENCE [LARGE SCALE GENOMIC DNA]</scope>
    <source>
        <strain evidence="3 4">BH539</strain>
    </source>
</reference>
<dbReference type="PROSITE" id="PS51352">
    <property type="entry name" value="THIOREDOXIN_2"/>
    <property type="match status" value="1"/>
</dbReference>
<dbReference type="Proteomes" id="UP000198641">
    <property type="component" value="Unassembled WGS sequence"/>
</dbReference>